<gene>
    <name evidence="1" type="ORF">LCGC14_1359820</name>
</gene>
<dbReference type="AlphaFoldDB" id="A0A0F9K8I3"/>
<sequence>MWVKNMMLLLLLLPFILLAQAQEPMTSEPVPQRQEFDTRCVEELDYGQILVLSRRNGVTLAYILNDIHNQSMNGYLREYSPEVISHMVDVVLIVYNEPEVDSADGAFSSLRKIETKCLNRMKERIDERPEPIST</sequence>
<reference evidence="1" key="1">
    <citation type="journal article" date="2015" name="Nature">
        <title>Complex archaea that bridge the gap between prokaryotes and eukaryotes.</title>
        <authorList>
            <person name="Spang A."/>
            <person name="Saw J.H."/>
            <person name="Jorgensen S.L."/>
            <person name="Zaremba-Niedzwiedzka K."/>
            <person name="Martijn J."/>
            <person name="Lind A.E."/>
            <person name="van Eijk R."/>
            <person name="Schleper C."/>
            <person name="Guy L."/>
            <person name="Ettema T.J."/>
        </authorList>
    </citation>
    <scope>NUCLEOTIDE SEQUENCE</scope>
</reference>
<name>A0A0F9K8I3_9ZZZZ</name>
<protein>
    <submittedName>
        <fullName evidence="1">Uncharacterized protein</fullName>
    </submittedName>
</protein>
<accession>A0A0F9K8I3</accession>
<comment type="caution">
    <text evidence="1">The sequence shown here is derived from an EMBL/GenBank/DDBJ whole genome shotgun (WGS) entry which is preliminary data.</text>
</comment>
<evidence type="ECO:0000313" key="1">
    <source>
        <dbReference type="EMBL" id="KKM78454.1"/>
    </source>
</evidence>
<organism evidence="1">
    <name type="scientific">marine sediment metagenome</name>
    <dbReference type="NCBI Taxonomy" id="412755"/>
    <lineage>
        <taxon>unclassified sequences</taxon>
        <taxon>metagenomes</taxon>
        <taxon>ecological metagenomes</taxon>
    </lineage>
</organism>
<dbReference type="EMBL" id="LAZR01008488">
    <property type="protein sequence ID" value="KKM78454.1"/>
    <property type="molecule type" value="Genomic_DNA"/>
</dbReference>
<proteinExistence type="predicted"/>